<comment type="caution">
    <text evidence="2">The sequence shown here is derived from an EMBL/GenBank/DDBJ whole genome shotgun (WGS) entry which is preliminary data.</text>
</comment>
<dbReference type="Proteomes" id="UP001476798">
    <property type="component" value="Unassembled WGS sequence"/>
</dbReference>
<accession>A0ABV0MX25</accession>
<keyword evidence="3" id="KW-1185">Reference proteome</keyword>
<dbReference type="EMBL" id="JAHRIO010016314">
    <property type="protein sequence ID" value="MEQ2163681.1"/>
    <property type="molecule type" value="Genomic_DNA"/>
</dbReference>
<keyword evidence="1" id="KW-1133">Transmembrane helix</keyword>
<gene>
    <name evidence="2" type="ORF">GOODEAATRI_032762</name>
</gene>
<keyword evidence="1" id="KW-0472">Membrane</keyword>
<sequence length="90" mass="9842">MPQQSYVSRSHDSFSAVHGQSESVIWKKFILPASGELLVAMETSVPAIRIITPRVCRYAVALGSILVLILVLKMEPSRNPGSIIFNGLAF</sequence>
<protein>
    <submittedName>
        <fullName evidence="2">Uncharacterized protein</fullName>
    </submittedName>
</protein>
<keyword evidence="1" id="KW-0812">Transmembrane</keyword>
<feature type="transmembrane region" description="Helical" evidence="1">
    <location>
        <begin position="55"/>
        <end position="72"/>
    </location>
</feature>
<proteinExistence type="predicted"/>
<name>A0ABV0MX25_9TELE</name>
<evidence type="ECO:0000256" key="1">
    <source>
        <dbReference type="SAM" id="Phobius"/>
    </source>
</evidence>
<reference evidence="2 3" key="1">
    <citation type="submission" date="2021-06" db="EMBL/GenBank/DDBJ databases">
        <authorList>
            <person name="Palmer J.M."/>
        </authorList>
    </citation>
    <scope>NUCLEOTIDE SEQUENCE [LARGE SCALE GENOMIC DNA]</scope>
    <source>
        <strain evidence="2 3">GA_2019</strain>
        <tissue evidence="2">Muscle</tissue>
    </source>
</reference>
<evidence type="ECO:0000313" key="2">
    <source>
        <dbReference type="EMBL" id="MEQ2163681.1"/>
    </source>
</evidence>
<evidence type="ECO:0000313" key="3">
    <source>
        <dbReference type="Proteomes" id="UP001476798"/>
    </source>
</evidence>
<organism evidence="2 3">
    <name type="scientific">Goodea atripinnis</name>
    <dbReference type="NCBI Taxonomy" id="208336"/>
    <lineage>
        <taxon>Eukaryota</taxon>
        <taxon>Metazoa</taxon>
        <taxon>Chordata</taxon>
        <taxon>Craniata</taxon>
        <taxon>Vertebrata</taxon>
        <taxon>Euteleostomi</taxon>
        <taxon>Actinopterygii</taxon>
        <taxon>Neopterygii</taxon>
        <taxon>Teleostei</taxon>
        <taxon>Neoteleostei</taxon>
        <taxon>Acanthomorphata</taxon>
        <taxon>Ovalentaria</taxon>
        <taxon>Atherinomorphae</taxon>
        <taxon>Cyprinodontiformes</taxon>
        <taxon>Goodeidae</taxon>
        <taxon>Goodea</taxon>
    </lineage>
</organism>